<evidence type="ECO:0000313" key="7">
    <source>
        <dbReference type="Proteomes" id="UP000789941"/>
    </source>
</evidence>
<reference evidence="6 7" key="1">
    <citation type="submission" date="2019-08" db="EMBL/GenBank/DDBJ databases">
        <authorList>
            <person name="Vazquez-Campos X."/>
        </authorList>
    </citation>
    <scope>NUCLEOTIDE SEQUENCE [LARGE SCALE GENOMIC DNA]</scope>
    <source>
        <strain evidence="6">LFW-283_2</strain>
    </source>
</reference>
<comment type="caution">
    <text evidence="6">The sequence shown here is derived from an EMBL/GenBank/DDBJ whole genome shotgun (WGS) entry which is preliminary data.</text>
</comment>
<dbReference type="GO" id="GO:0016887">
    <property type="term" value="F:ATP hydrolysis activity"/>
    <property type="evidence" value="ECO:0007669"/>
    <property type="project" value="InterPro"/>
</dbReference>
<dbReference type="Proteomes" id="UP000789941">
    <property type="component" value="Unassembled WGS sequence"/>
</dbReference>
<dbReference type="SUPFAM" id="SSF52540">
    <property type="entry name" value="P-loop containing nucleoside triphosphate hydrolases"/>
    <property type="match status" value="1"/>
</dbReference>
<sequence length="528" mass="59729">MSDLQKELEDYISLLKSGKTPPDLSNKLEFFDLRGIQDGSALDDQDKRADAVLIYTYVIDVFQLAGKVPNPRYFFRRAFNYAELGENDKALADYKKYVELKPDEPSAYNNIGLAYCSKGDHIQEFAYFERALKLNPNYSLTYRNMAVCYKNRKEYPKALETIDKAISLTPSDAIAYSVKAEIYEAMKKLDEAVANYEKAVELDKNYEFAKNRLKSLRIGGDDEGLTVFKPEVSHTSFKDIVGLDDLKKWCQANLLLPLQKPEIAKKYNKHFGGGILLYGPPGCGKTYFCSALAGEAKVKIIKIKISGVFDKWLGNTEKNIANMFKAARQNKPCILFIDEIDGLGGKRKGEYQYLDTAVNQILMEINDISENKEEILVVGATNAPWYVDDALKRSGRLGRFVYIPPPDKQIRELLFKLYLESVPVDKKVAIKKLAAQTENFSVTDIKSVCEEASGVAFEKACAKDSAVPVNNTMLELSLKKERSDLLEWYNSATKMISEQELVEFYPDLHREILKVRKGTSIVKDGMFG</sequence>
<dbReference type="InterPro" id="IPR027417">
    <property type="entry name" value="P-loop_NTPase"/>
</dbReference>
<dbReference type="Pfam" id="PF13431">
    <property type="entry name" value="TPR_17"/>
    <property type="match status" value="1"/>
</dbReference>
<dbReference type="PROSITE" id="PS50293">
    <property type="entry name" value="TPR_REGION"/>
    <property type="match status" value="1"/>
</dbReference>
<keyword evidence="3" id="KW-0802">TPR repeat</keyword>
<feature type="repeat" description="TPR" evidence="3">
    <location>
        <begin position="139"/>
        <end position="172"/>
    </location>
</feature>
<dbReference type="InterPro" id="IPR003960">
    <property type="entry name" value="ATPase_AAA_CS"/>
</dbReference>
<dbReference type="Gene3D" id="3.40.50.300">
    <property type="entry name" value="P-loop containing nucleotide triphosphate hydrolases"/>
    <property type="match status" value="1"/>
</dbReference>
<comment type="similarity">
    <text evidence="4">Belongs to the AAA ATPase family.</text>
</comment>
<dbReference type="GO" id="GO:0005524">
    <property type="term" value="F:ATP binding"/>
    <property type="evidence" value="ECO:0007669"/>
    <property type="project" value="UniProtKB-KW"/>
</dbReference>
<evidence type="ECO:0000256" key="3">
    <source>
        <dbReference type="PROSITE-ProRule" id="PRU00339"/>
    </source>
</evidence>
<dbReference type="Pfam" id="PF00004">
    <property type="entry name" value="AAA"/>
    <property type="match status" value="1"/>
</dbReference>
<feature type="repeat" description="TPR" evidence="3">
    <location>
        <begin position="105"/>
        <end position="138"/>
    </location>
</feature>
<feature type="repeat" description="TPR" evidence="3">
    <location>
        <begin position="71"/>
        <end position="104"/>
    </location>
</feature>
<dbReference type="SMART" id="SM00028">
    <property type="entry name" value="TPR"/>
    <property type="match status" value="4"/>
</dbReference>
<dbReference type="SMART" id="SM00382">
    <property type="entry name" value="AAA"/>
    <property type="match status" value="1"/>
</dbReference>
<dbReference type="InterPro" id="IPR003959">
    <property type="entry name" value="ATPase_AAA_core"/>
</dbReference>
<organism evidence="6 7">
    <name type="scientific">Candidatus Bilamarchaeum dharawalense</name>
    <dbReference type="NCBI Taxonomy" id="2885759"/>
    <lineage>
        <taxon>Archaea</taxon>
        <taxon>Candidatus Micrarchaeota</taxon>
        <taxon>Candidatus Micrarchaeia</taxon>
        <taxon>Candidatus Anstonellales</taxon>
        <taxon>Candidatus Bilamarchaeaceae</taxon>
        <taxon>Candidatus Bilamarchaeum</taxon>
    </lineage>
</organism>
<feature type="domain" description="AAA+ ATPase" evidence="5">
    <location>
        <begin position="271"/>
        <end position="407"/>
    </location>
</feature>
<name>A0A5E4LRS1_9ARCH</name>
<keyword evidence="2 4" id="KW-0067">ATP-binding</keyword>
<evidence type="ECO:0000256" key="4">
    <source>
        <dbReference type="RuleBase" id="RU003651"/>
    </source>
</evidence>
<dbReference type="Pfam" id="PF13414">
    <property type="entry name" value="TPR_11"/>
    <property type="match status" value="1"/>
</dbReference>
<dbReference type="PROSITE" id="PS00674">
    <property type="entry name" value="AAA"/>
    <property type="match status" value="1"/>
</dbReference>
<keyword evidence="1 4" id="KW-0547">Nucleotide-binding</keyword>
<dbReference type="Gene3D" id="1.25.40.10">
    <property type="entry name" value="Tetratricopeptide repeat domain"/>
    <property type="match status" value="1"/>
</dbReference>
<gene>
    <name evidence="6" type="primary">vat_1</name>
    <name evidence="6" type="ORF">LFW2832_00044</name>
</gene>
<dbReference type="EMBL" id="CABMJJ010000001">
    <property type="protein sequence ID" value="VVC02516.1"/>
    <property type="molecule type" value="Genomic_DNA"/>
</dbReference>
<proteinExistence type="inferred from homology"/>
<evidence type="ECO:0000256" key="2">
    <source>
        <dbReference type="ARBA" id="ARBA00022840"/>
    </source>
</evidence>
<protein>
    <submittedName>
        <fullName evidence="6">VCP-like ATPase</fullName>
    </submittedName>
</protein>
<dbReference type="Pfam" id="PF13181">
    <property type="entry name" value="TPR_8"/>
    <property type="match status" value="1"/>
</dbReference>
<evidence type="ECO:0000259" key="5">
    <source>
        <dbReference type="SMART" id="SM00382"/>
    </source>
</evidence>
<dbReference type="InterPro" id="IPR011990">
    <property type="entry name" value="TPR-like_helical_dom_sf"/>
</dbReference>
<dbReference type="Gene3D" id="1.10.8.60">
    <property type="match status" value="1"/>
</dbReference>
<evidence type="ECO:0000313" key="6">
    <source>
        <dbReference type="EMBL" id="VVC02516.1"/>
    </source>
</evidence>
<feature type="repeat" description="TPR" evidence="3">
    <location>
        <begin position="173"/>
        <end position="206"/>
    </location>
</feature>
<dbReference type="InterPro" id="IPR019734">
    <property type="entry name" value="TPR_rpt"/>
</dbReference>
<dbReference type="InterPro" id="IPR050168">
    <property type="entry name" value="AAA_ATPase_domain"/>
</dbReference>
<dbReference type="PANTHER" id="PTHR23077">
    <property type="entry name" value="AAA-FAMILY ATPASE"/>
    <property type="match status" value="1"/>
</dbReference>
<dbReference type="PROSITE" id="PS50005">
    <property type="entry name" value="TPR"/>
    <property type="match status" value="4"/>
</dbReference>
<accession>A0A5E4LRS1</accession>
<evidence type="ECO:0000256" key="1">
    <source>
        <dbReference type="ARBA" id="ARBA00022741"/>
    </source>
</evidence>
<dbReference type="PANTHER" id="PTHR23077:SF171">
    <property type="entry name" value="NUCLEAR VALOSIN-CONTAINING PROTEIN-LIKE"/>
    <property type="match status" value="1"/>
</dbReference>
<dbReference type="SUPFAM" id="SSF48452">
    <property type="entry name" value="TPR-like"/>
    <property type="match status" value="1"/>
</dbReference>
<dbReference type="AlphaFoldDB" id="A0A5E4LRS1"/>
<dbReference type="InterPro" id="IPR003593">
    <property type="entry name" value="AAA+_ATPase"/>
</dbReference>